<dbReference type="EC" id="2.4.1.227" evidence="1"/>
<evidence type="ECO:0000313" key="1">
    <source>
        <dbReference type="EMBL" id="QDT56920.1"/>
    </source>
</evidence>
<keyword evidence="1" id="KW-0808">Transferase</keyword>
<dbReference type="InParanoid" id="A0A517SLC1"/>
<organism evidence="1 2">
    <name type="scientific">Caulifigura coniformis</name>
    <dbReference type="NCBI Taxonomy" id="2527983"/>
    <lineage>
        <taxon>Bacteria</taxon>
        <taxon>Pseudomonadati</taxon>
        <taxon>Planctomycetota</taxon>
        <taxon>Planctomycetia</taxon>
        <taxon>Planctomycetales</taxon>
        <taxon>Planctomycetaceae</taxon>
        <taxon>Caulifigura</taxon>
    </lineage>
</organism>
<sequence>MRIVYGCNSQGQGHLGKAAVLVPLLEARGHDVRVISSGPTPPANYQFSWHQHVTGLVYAIENGHADVGRTLRNWFHSSPALLQSLKSLRRMIQEFQPRLIISDFEPLTASPLLDPPCEVVSVCRQVALLDPAVPTPAPTSIHARLVRTMIRLFTLGADRKHGYHYSPQSHRCVPPVIRPELFSLRPTVGDHVVVYNHSFVMDGEAERLIAWASDRRIPVRAYGFDAFPRGQAGYVRFQPSSRQQMLLDLASSRGVITTAGLTTPAEGFLLGKPVCVVPLPDQWEQQANAVHLEDAGMAIGSDHWDYDRVLEAPTPADDDPGRRWLTTDADTVLDVILGATAVETRQAA</sequence>
<dbReference type="RefSeq" id="WP_197453615.1">
    <property type="nucleotide sequence ID" value="NZ_CP036271.1"/>
</dbReference>
<name>A0A517SLC1_9PLAN</name>
<proteinExistence type="predicted"/>
<dbReference type="Gene3D" id="3.40.50.2000">
    <property type="entry name" value="Glycogen Phosphorylase B"/>
    <property type="match status" value="1"/>
</dbReference>
<gene>
    <name evidence="1" type="primary">murG_2</name>
    <name evidence="1" type="ORF">Pan44_49830</name>
</gene>
<accession>A0A517SLC1</accession>
<evidence type="ECO:0000313" key="2">
    <source>
        <dbReference type="Proteomes" id="UP000315700"/>
    </source>
</evidence>
<dbReference type="Proteomes" id="UP000315700">
    <property type="component" value="Chromosome"/>
</dbReference>
<dbReference type="AlphaFoldDB" id="A0A517SLC1"/>
<dbReference type="GO" id="GO:0016757">
    <property type="term" value="F:glycosyltransferase activity"/>
    <property type="evidence" value="ECO:0007669"/>
    <property type="project" value="UniProtKB-KW"/>
</dbReference>
<reference evidence="1 2" key="1">
    <citation type="submission" date="2019-02" db="EMBL/GenBank/DDBJ databases">
        <title>Deep-cultivation of Planctomycetes and their phenomic and genomic characterization uncovers novel biology.</title>
        <authorList>
            <person name="Wiegand S."/>
            <person name="Jogler M."/>
            <person name="Boedeker C."/>
            <person name="Pinto D."/>
            <person name="Vollmers J."/>
            <person name="Rivas-Marin E."/>
            <person name="Kohn T."/>
            <person name="Peeters S.H."/>
            <person name="Heuer A."/>
            <person name="Rast P."/>
            <person name="Oberbeckmann S."/>
            <person name="Bunk B."/>
            <person name="Jeske O."/>
            <person name="Meyerdierks A."/>
            <person name="Storesund J.E."/>
            <person name="Kallscheuer N."/>
            <person name="Luecker S."/>
            <person name="Lage O.M."/>
            <person name="Pohl T."/>
            <person name="Merkel B.J."/>
            <person name="Hornburger P."/>
            <person name="Mueller R.-W."/>
            <person name="Bruemmer F."/>
            <person name="Labrenz M."/>
            <person name="Spormann A.M."/>
            <person name="Op den Camp H."/>
            <person name="Overmann J."/>
            <person name="Amann R."/>
            <person name="Jetten M.S.M."/>
            <person name="Mascher T."/>
            <person name="Medema M.H."/>
            <person name="Devos D.P."/>
            <person name="Kaster A.-K."/>
            <person name="Ovreas L."/>
            <person name="Rohde M."/>
            <person name="Galperin M.Y."/>
            <person name="Jogler C."/>
        </authorList>
    </citation>
    <scope>NUCLEOTIDE SEQUENCE [LARGE SCALE GENOMIC DNA]</scope>
    <source>
        <strain evidence="1 2">Pan44</strain>
    </source>
</reference>
<dbReference type="KEGG" id="ccos:Pan44_49830"/>
<keyword evidence="1" id="KW-0328">Glycosyltransferase</keyword>
<dbReference type="EMBL" id="CP036271">
    <property type="protein sequence ID" value="QDT56920.1"/>
    <property type="molecule type" value="Genomic_DNA"/>
</dbReference>
<dbReference type="SUPFAM" id="SSF53756">
    <property type="entry name" value="UDP-Glycosyltransferase/glycogen phosphorylase"/>
    <property type="match status" value="1"/>
</dbReference>
<keyword evidence="2" id="KW-1185">Reference proteome</keyword>
<dbReference type="Pfam" id="PF13528">
    <property type="entry name" value="Glyco_trans_1_3"/>
    <property type="match status" value="1"/>
</dbReference>
<protein>
    <submittedName>
        <fullName evidence="1">UDP-N-acetylglucosamine--N-acetylmuramyl-(Pentapeptide) pyrophosphoryl-undecaprenol N-acetylglucosamine transferase</fullName>
        <ecNumber evidence="1">2.4.1.227</ecNumber>
    </submittedName>
</protein>